<protein>
    <submittedName>
        <fullName evidence="2">Uncharacterized protein</fullName>
    </submittedName>
</protein>
<dbReference type="Proteomes" id="UP001629113">
    <property type="component" value="Unassembled WGS sequence"/>
</dbReference>
<keyword evidence="3" id="KW-1185">Reference proteome</keyword>
<feature type="region of interest" description="Disordered" evidence="1">
    <location>
        <begin position="1"/>
        <end position="33"/>
    </location>
</feature>
<organism evidence="2 3">
    <name type="scientific">Phlyctema vagabunda</name>
    <dbReference type="NCBI Taxonomy" id="108571"/>
    <lineage>
        <taxon>Eukaryota</taxon>
        <taxon>Fungi</taxon>
        <taxon>Dikarya</taxon>
        <taxon>Ascomycota</taxon>
        <taxon>Pezizomycotina</taxon>
        <taxon>Leotiomycetes</taxon>
        <taxon>Helotiales</taxon>
        <taxon>Dermateaceae</taxon>
        <taxon>Phlyctema</taxon>
    </lineage>
</organism>
<name>A0ABR4PCM7_9HELO</name>
<gene>
    <name evidence="2" type="ORF">PVAG01_07512</name>
</gene>
<accession>A0ABR4PCM7</accession>
<evidence type="ECO:0000313" key="3">
    <source>
        <dbReference type="Proteomes" id="UP001629113"/>
    </source>
</evidence>
<evidence type="ECO:0000256" key="1">
    <source>
        <dbReference type="SAM" id="MobiDB-lite"/>
    </source>
</evidence>
<reference evidence="2 3" key="1">
    <citation type="submission" date="2024-06" db="EMBL/GenBank/DDBJ databases">
        <title>Complete genome of Phlyctema vagabunda strain 19-DSS-EL-015.</title>
        <authorList>
            <person name="Fiorenzani C."/>
        </authorList>
    </citation>
    <scope>NUCLEOTIDE SEQUENCE [LARGE SCALE GENOMIC DNA]</scope>
    <source>
        <strain evidence="2 3">19-DSS-EL-015</strain>
    </source>
</reference>
<sequence length="420" mass="46349">MAGRPKDTASADNNEDDNLEQRSDIGGIAPFEGSSNTLITTPVPIGKCPRKFYLSNPDLVGPPSTASSLFVPPVLVEHLMRNKKDDAIGVKFERGQRPGDQITNMEGALHTYVTPMMLANMHGDYIYRPESGHGIVKFDKDGAKGFQRARPVIVSAAVQPDFENSEVMLAVCALGDEEVIGQPFPKDFVVLDTASKQVTELRDKYDAKLRSHIVAHLLKRTGRLPSLKEVTTALSVDQTIKMLEDHIRSDLNTFEPFYDIYTQLPNQSIISVELLLNSAKCQLQNELWDLGYMAPQGFVYTSSPAVIFAEEIDATLLNRFHFAALKNLAATSATCPFENLMVYAFGDFADAAAVELLRYALAQRSHIQVVSTSMLFKGPNNTYKPLKGTEDALLVIHNNSGKPPLICTFIYHKACVDHSV</sequence>
<dbReference type="EMBL" id="JBFCZG010000006">
    <property type="protein sequence ID" value="KAL3421067.1"/>
    <property type="molecule type" value="Genomic_DNA"/>
</dbReference>
<comment type="caution">
    <text evidence="2">The sequence shown here is derived from an EMBL/GenBank/DDBJ whole genome shotgun (WGS) entry which is preliminary data.</text>
</comment>
<proteinExistence type="predicted"/>
<evidence type="ECO:0000313" key="2">
    <source>
        <dbReference type="EMBL" id="KAL3421067.1"/>
    </source>
</evidence>